<protein>
    <recommendedName>
        <fullName evidence="3">DUF222 domain-containing protein</fullName>
    </recommendedName>
</protein>
<proteinExistence type="predicted"/>
<comment type="caution">
    <text evidence="1">The sequence shown here is derived from an EMBL/GenBank/DDBJ whole genome shotgun (WGS) entry which is preliminary data.</text>
</comment>
<reference evidence="1 2" key="1">
    <citation type="submission" date="2024-09" db="EMBL/GenBank/DDBJ databases">
        <authorList>
            <person name="Sun Q."/>
            <person name="Mori K."/>
        </authorList>
    </citation>
    <scope>NUCLEOTIDE SEQUENCE [LARGE SCALE GENOMIC DNA]</scope>
    <source>
        <strain evidence="1 2">CGMCC 1.15906</strain>
    </source>
</reference>
<keyword evidence="2" id="KW-1185">Reference proteome</keyword>
<name>A0ABV6QTS1_9ACTN</name>
<sequence length="95" mass="10419">MDATDYDELAGRLQGLLIRLDDRLGPRDQSRVLTYIEANELALALNHLAVTLAQANHRLALDERADLLALATTMGTTHRVSPLLDACPSSHTPYP</sequence>
<gene>
    <name evidence="1" type="ORF">ACFFGN_28480</name>
</gene>
<evidence type="ECO:0008006" key="3">
    <source>
        <dbReference type="Google" id="ProtNLM"/>
    </source>
</evidence>
<evidence type="ECO:0000313" key="1">
    <source>
        <dbReference type="EMBL" id="MFC0628040.1"/>
    </source>
</evidence>
<dbReference type="RefSeq" id="WP_380053511.1">
    <property type="nucleotide sequence ID" value="NZ_JBHLTC010000037.1"/>
</dbReference>
<accession>A0ABV6QTS1</accession>
<organism evidence="1 2">
    <name type="scientific">Kribbella deserti</name>
    <dbReference type="NCBI Taxonomy" id="1926257"/>
    <lineage>
        <taxon>Bacteria</taxon>
        <taxon>Bacillati</taxon>
        <taxon>Actinomycetota</taxon>
        <taxon>Actinomycetes</taxon>
        <taxon>Propionibacteriales</taxon>
        <taxon>Kribbellaceae</taxon>
        <taxon>Kribbella</taxon>
    </lineage>
</organism>
<dbReference type="Proteomes" id="UP001589890">
    <property type="component" value="Unassembled WGS sequence"/>
</dbReference>
<evidence type="ECO:0000313" key="2">
    <source>
        <dbReference type="Proteomes" id="UP001589890"/>
    </source>
</evidence>
<dbReference type="EMBL" id="JBHLTC010000037">
    <property type="protein sequence ID" value="MFC0628040.1"/>
    <property type="molecule type" value="Genomic_DNA"/>
</dbReference>